<evidence type="ECO:0000256" key="1">
    <source>
        <dbReference type="SAM" id="MobiDB-lite"/>
    </source>
</evidence>
<sequence>MDPHGLEVLQGSCGKDAVGNPIQDYQGKITSQTHFESLKQECWIKSNHTKGDTDQSDIPSTDEEKRVLFQEFRQAIVSPTPPGAITSAHWQSVRVKGLADFEIEMCCCTTNPRLTGHPSRAYPSNASFSAVNPAGLGLISHSSQNGPQNATTTTLPGPATRAPSLSGFDGARHATGLYYHPINKPLFLPSSTRLNLASRSAECSEPSDASVFTPDTTTSHVPESTEFNVNGSGFGPTNCGPIDINSIIFGPSIYAATGLDPSGYDTNGFEYPSLDALLAASTMPDLDTNDGFTNHDPANLLSPAGLNPVGPVPAGLDPASIDRADSNSVDSDPTHAGPVNTNWPAGGFHGFNFE</sequence>
<evidence type="ECO:0000313" key="3">
    <source>
        <dbReference type="Proteomes" id="UP001302321"/>
    </source>
</evidence>
<comment type="caution">
    <text evidence="2">The sequence shown here is derived from an EMBL/GenBank/DDBJ whole genome shotgun (WGS) entry which is preliminary data.</text>
</comment>
<gene>
    <name evidence="2" type="ORF">QBC36DRAFT_315687</name>
</gene>
<keyword evidence="3" id="KW-1185">Reference proteome</keyword>
<name>A0AAN6VXI4_9PEZI</name>
<organism evidence="2 3">
    <name type="scientific">Triangularia setosa</name>
    <dbReference type="NCBI Taxonomy" id="2587417"/>
    <lineage>
        <taxon>Eukaryota</taxon>
        <taxon>Fungi</taxon>
        <taxon>Dikarya</taxon>
        <taxon>Ascomycota</taxon>
        <taxon>Pezizomycotina</taxon>
        <taxon>Sordariomycetes</taxon>
        <taxon>Sordariomycetidae</taxon>
        <taxon>Sordariales</taxon>
        <taxon>Podosporaceae</taxon>
        <taxon>Triangularia</taxon>
    </lineage>
</organism>
<reference evidence="2" key="2">
    <citation type="submission" date="2023-05" db="EMBL/GenBank/DDBJ databases">
        <authorList>
            <consortium name="Lawrence Berkeley National Laboratory"/>
            <person name="Steindorff A."/>
            <person name="Hensen N."/>
            <person name="Bonometti L."/>
            <person name="Westerberg I."/>
            <person name="Brannstrom I.O."/>
            <person name="Guillou S."/>
            <person name="Cros-Aarteil S."/>
            <person name="Calhoun S."/>
            <person name="Haridas S."/>
            <person name="Kuo A."/>
            <person name="Mondo S."/>
            <person name="Pangilinan J."/>
            <person name="Riley R."/>
            <person name="Labutti K."/>
            <person name="Andreopoulos B."/>
            <person name="Lipzen A."/>
            <person name="Chen C."/>
            <person name="Yanf M."/>
            <person name="Daum C."/>
            <person name="Ng V."/>
            <person name="Clum A."/>
            <person name="Ohm R."/>
            <person name="Martin F."/>
            <person name="Silar P."/>
            <person name="Natvig D."/>
            <person name="Lalanne C."/>
            <person name="Gautier V."/>
            <person name="Ament-Velasquez S.L."/>
            <person name="Kruys A."/>
            <person name="Hutchinson M.I."/>
            <person name="Powell A.J."/>
            <person name="Barry K."/>
            <person name="Miller A.N."/>
            <person name="Grigoriev I.V."/>
            <person name="Debuchy R."/>
            <person name="Gladieux P."/>
            <person name="Thoren M.H."/>
            <person name="Johannesson H."/>
        </authorList>
    </citation>
    <scope>NUCLEOTIDE SEQUENCE</scope>
    <source>
        <strain evidence="2">CBS 892.96</strain>
    </source>
</reference>
<dbReference type="EMBL" id="MU866544">
    <property type="protein sequence ID" value="KAK4171543.1"/>
    <property type="molecule type" value="Genomic_DNA"/>
</dbReference>
<feature type="region of interest" description="Disordered" evidence="1">
    <location>
        <begin position="311"/>
        <end position="343"/>
    </location>
</feature>
<evidence type="ECO:0000313" key="2">
    <source>
        <dbReference type="EMBL" id="KAK4171543.1"/>
    </source>
</evidence>
<reference evidence="2" key="1">
    <citation type="journal article" date="2023" name="Mol. Phylogenet. Evol.">
        <title>Genome-scale phylogeny and comparative genomics of the fungal order Sordariales.</title>
        <authorList>
            <person name="Hensen N."/>
            <person name="Bonometti L."/>
            <person name="Westerberg I."/>
            <person name="Brannstrom I.O."/>
            <person name="Guillou S."/>
            <person name="Cros-Aarteil S."/>
            <person name="Calhoun S."/>
            <person name="Haridas S."/>
            <person name="Kuo A."/>
            <person name="Mondo S."/>
            <person name="Pangilinan J."/>
            <person name="Riley R."/>
            <person name="LaButti K."/>
            <person name="Andreopoulos B."/>
            <person name="Lipzen A."/>
            <person name="Chen C."/>
            <person name="Yan M."/>
            <person name="Daum C."/>
            <person name="Ng V."/>
            <person name="Clum A."/>
            <person name="Steindorff A."/>
            <person name="Ohm R.A."/>
            <person name="Martin F."/>
            <person name="Silar P."/>
            <person name="Natvig D.O."/>
            <person name="Lalanne C."/>
            <person name="Gautier V."/>
            <person name="Ament-Velasquez S.L."/>
            <person name="Kruys A."/>
            <person name="Hutchinson M.I."/>
            <person name="Powell A.J."/>
            <person name="Barry K."/>
            <person name="Miller A.N."/>
            <person name="Grigoriev I.V."/>
            <person name="Debuchy R."/>
            <person name="Gladieux P."/>
            <person name="Hiltunen Thoren M."/>
            <person name="Johannesson H."/>
        </authorList>
    </citation>
    <scope>NUCLEOTIDE SEQUENCE</scope>
    <source>
        <strain evidence="2">CBS 892.96</strain>
    </source>
</reference>
<proteinExistence type="predicted"/>
<dbReference type="AlphaFoldDB" id="A0AAN6VXI4"/>
<protein>
    <submittedName>
        <fullName evidence="2">Uncharacterized protein</fullName>
    </submittedName>
</protein>
<dbReference type="Proteomes" id="UP001302321">
    <property type="component" value="Unassembled WGS sequence"/>
</dbReference>
<accession>A0AAN6VXI4</accession>